<evidence type="ECO:0000313" key="5">
    <source>
        <dbReference type="EMBL" id="GAA1420330.1"/>
    </source>
</evidence>
<dbReference type="PANTHER" id="PTHR46796">
    <property type="entry name" value="HTH-TYPE TRANSCRIPTIONAL ACTIVATOR RHAS-RELATED"/>
    <property type="match status" value="1"/>
</dbReference>
<dbReference type="RefSeq" id="WP_343917935.1">
    <property type="nucleotide sequence ID" value="NZ_BAAAKK010000002.1"/>
</dbReference>
<keyword evidence="3" id="KW-0804">Transcription</keyword>
<dbReference type="InterPro" id="IPR035418">
    <property type="entry name" value="AraC-bd_2"/>
</dbReference>
<dbReference type="InterPro" id="IPR020449">
    <property type="entry name" value="Tscrpt_reg_AraC-type_HTH"/>
</dbReference>
<dbReference type="PRINTS" id="PR00032">
    <property type="entry name" value="HTHARAC"/>
</dbReference>
<dbReference type="InterPro" id="IPR018062">
    <property type="entry name" value="HTH_AraC-typ_CS"/>
</dbReference>
<gene>
    <name evidence="5" type="ORF">GCM10009640_09470</name>
</gene>
<keyword evidence="6" id="KW-1185">Reference proteome</keyword>
<evidence type="ECO:0000256" key="3">
    <source>
        <dbReference type="ARBA" id="ARBA00023163"/>
    </source>
</evidence>
<evidence type="ECO:0000256" key="2">
    <source>
        <dbReference type="ARBA" id="ARBA00023125"/>
    </source>
</evidence>
<dbReference type="EMBL" id="BAAAKK010000002">
    <property type="protein sequence ID" value="GAA1420330.1"/>
    <property type="molecule type" value="Genomic_DNA"/>
</dbReference>
<proteinExistence type="predicted"/>
<dbReference type="PROSITE" id="PS01124">
    <property type="entry name" value="HTH_ARAC_FAMILY_2"/>
    <property type="match status" value="1"/>
</dbReference>
<dbReference type="Proteomes" id="UP001501266">
    <property type="component" value="Unassembled WGS sequence"/>
</dbReference>
<dbReference type="Pfam" id="PF14525">
    <property type="entry name" value="AraC_binding_2"/>
    <property type="match status" value="1"/>
</dbReference>
<organism evidence="5 6">
    <name type="scientific">Agrococcus citreus</name>
    <dbReference type="NCBI Taxonomy" id="84643"/>
    <lineage>
        <taxon>Bacteria</taxon>
        <taxon>Bacillati</taxon>
        <taxon>Actinomycetota</taxon>
        <taxon>Actinomycetes</taxon>
        <taxon>Micrococcales</taxon>
        <taxon>Microbacteriaceae</taxon>
        <taxon>Agrococcus</taxon>
    </lineage>
</organism>
<dbReference type="PANTHER" id="PTHR46796:SF6">
    <property type="entry name" value="ARAC SUBFAMILY"/>
    <property type="match status" value="1"/>
</dbReference>
<evidence type="ECO:0000313" key="6">
    <source>
        <dbReference type="Proteomes" id="UP001501266"/>
    </source>
</evidence>
<dbReference type="Gene3D" id="1.10.10.60">
    <property type="entry name" value="Homeodomain-like"/>
    <property type="match status" value="1"/>
</dbReference>
<dbReference type="PROSITE" id="PS00041">
    <property type="entry name" value="HTH_ARAC_FAMILY_1"/>
    <property type="match status" value="1"/>
</dbReference>
<dbReference type="InterPro" id="IPR050204">
    <property type="entry name" value="AraC_XylS_family_regulators"/>
</dbReference>
<dbReference type="InterPro" id="IPR009057">
    <property type="entry name" value="Homeodomain-like_sf"/>
</dbReference>
<dbReference type="SMART" id="SM00342">
    <property type="entry name" value="HTH_ARAC"/>
    <property type="match status" value="1"/>
</dbReference>
<evidence type="ECO:0000259" key="4">
    <source>
        <dbReference type="PROSITE" id="PS01124"/>
    </source>
</evidence>
<dbReference type="InterPro" id="IPR018060">
    <property type="entry name" value="HTH_AraC"/>
</dbReference>
<feature type="domain" description="HTH araC/xylS-type" evidence="4">
    <location>
        <begin position="212"/>
        <end position="313"/>
    </location>
</feature>
<name>A0ABN1YSM5_9MICO</name>
<keyword evidence="1" id="KW-0805">Transcription regulation</keyword>
<dbReference type="Pfam" id="PF12833">
    <property type="entry name" value="HTH_18"/>
    <property type="match status" value="1"/>
</dbReference>
<comment type="caution">
    <text evidence="5">The sequence shown here is derived from an EMBL/GenBank/DDBJ whole genome shotgun (WGS) entry which is preliminary data.</text>
</comment>
<sequence>MAEIFEFPPLQMPFVGIDEWRRDVTEHFVPLDVHPLGDGPFRARASRVDVGEVSVFRIEHSASIVARTPALVSRGATDLIKVSLQLSGEELIEQDGRVALLHAGDLAIYDTSRPYSLRFDGDTSLVVLTFPHGYLDIPREELAAVTATAFPLESLLGRVVNPFLVGLAQSLGELPAEHGQRLARTGLDLLMTLIHTQLKEGVRRDPRRQLLHEVLGTIDRLLGDPELSPTQIAAAHFISTRHLHAVFAEHDVTVAGWIRERRLEHIRRDLADAQLAEVPIARIAARWGLVNPAHFSRLFRATFGQSPTEYRTATAHEPAAGSGFEPAAEALEPARSAAISLR</sequence>
<accession>A0ABN1YSM5</accession>
<evidence type="ECO:0000256" key="1">
    <source>
        <dbReference type="ARBA" id="ARBA00023015"/>
    </source>
</evidence>
<keyword evidence="2" id="KW-0238">DNA-binding</keyword>
<dbReference type="SUPFAM" id="SSF46689">
    <property type="entry name" value="Homeodomain-like"/>
    <property type="match status" value="1"/>
</dbReference>
<reference evidence="5 6" key="1">
    <citation type="journal article" date="2019" name="Int. J. Syst. Evol. Microbiol.">
        <title>The Global Catalogue of Microorganisms (GCM) 10K type strain sequencing project: providing services to taxonomists for standard genome sequencing and annotation.</title>
        <authorList>
            <consortium name="The Broad Institute Genomics Platform"/>
            <consortium name="The Broad Institute Genome Sequencing Center for Infectious Disease"/>
            <person name="Wu L."/>
            <person name="Ma J."/>
        </authorList>
    </citation>
    <scope>NUCLEOTIDE SEQUENCE [LARGE SCALE GENOMIC DNA]</scope>
    <source>
        <strain evidence="5 6">JCM 12398</strain>
    </source>
</reference>
<protein>
    <submittedName>
        <fullName evidence="5">Helix-turn-helix domain-containing protein</fullName>
    </submittedName>
</protein>